<feature type="compositionally biased region" description="Gly residues" evidence="11">
    <location>
        <begin position="345"/>
        <end position="356"/>
    </location>
</feature>
<dbReference type="CDD" id="cd07325">
    <property type="entry name" value="M48_Ste24p_like"/>
    <property type="match status" value="1"/>
</dbReference>
<evidence type="ECO:0000256" key="1">
    <source>
        <dbReference type="ARBA" id="ARBA00022475"/>
    </source>
</evidence>
<dbReference type="EMBL" id="JADIVZ010000002">
    <property type="protein sequence ID" value="MBF4161278.1"/>
    <property type="molecule type" value="Genomic_DNA"/>
</dbReference>
<sequence>MVGDIARSRVLLPGISSRTWEHPADRGALVALRRLKGFDSVVKALSGLVNERAVRLMLLGSAVRVDDRQFPELHRLLGEVGRTLDCAELPEMYVTANPMLNAMTIGMQRPVIVLNSGLVDLLDESELRFAIAHELGHAMSGHALYQTLLQRLIQLTAVFGAVPLGGLGLRAIVAALYEWSRKAELSADRAGLLATQDPAVVVRVHMQLASGGHLEQLDQASFLEQAREYDESGDVRDSVLKLLAMENASHPFAVSRAAELRRWLDSGEYTRVLAGDYPRRTDDHDASLSDAARDAARSYQQAFERSQDSLASTLRDLGGTAGQMAGSVVGSVRNRVGDALRRGDPGNGPGADPGGE</sequence>
<protein>
    <submittedName>
        <fullName evidence="13">M48 family metallopeptidase</fullName>
    </submittedName>
</protein>
<keyword evidence="2 10" id="KW-0645">Protease</keyword>
<evidence type="ECO:0000256" key="4">
    <source>
        <dbReference type="ARBA" id="ARBA00022723"/>
    </source>
</evidence>
<evidence type="ECO:0000313" key="14">
    <source>
        <dbReference type="Proteomes" id="UP000656804"/>
    </source>
</evidence>
<evidence type="ECO:0000313" key="13">
    <source>
        <dbReference type="EMBL" id="MBF4161278.1"/>
    </source>
</evidence>
<name>A0A930UUV3_9ACTN</name>
<dbReference type="InterPro" id="IPR050083">
    <property type="entry name" value="HtpX_protease"/>
</dbReference>
<gene>
    <name evidence="13" type="ORF">ISG29_06210</name>
</gene>
<keyword evidence="3" id="KW-0812">Transmembrane</keyword>
<dbReference type="GO" id="GO:0004222">
    <property type="term" value="F:metalloendopeptidase activity"/>
    <property type="evidence" value="ECO:0007669"/>
    <property type="project" value="InterPro"/>
</dbReference>
<proteinExistence type="inferred from homology"/>
<evidence type="ECO:0000256" key="6">
    <source>
        <dbReference type="ARBA" id="ARBA00022833"/>
    </source>
</evidence>
<dbReference type="AlphaFoldDB" id="A0A930UUV3"/>
<keyword evidence="5 10" id="KW-0378">Hydrolase</keyword>
<evidence type="ECO:0000256" key="8">
    <source>
        <dbReference type="ARBA" id="ARBA00023049"/>
    </source>
</evidence>
<evidence type="ECO:0000256" key="2">
    <source>
        <dbReference type="ARBA" id="ARBA00022670"/>
    </source>
</evidence>
<keyword evidence="14" id="KW-1185">Reference proteome</keyword>
<evidence type="ECO:0000256" key="9">
    <source>
        <dbReference type="ARBA" id="ARBA00023136"/>
    </source>
</evidence>
<feature type="domain" description="Peptidase M48" evidence="12">
    <location>
        <begin position="68"/>
        <end position="263"/>
    </location>
</feature>
<comment type="caution">
    <text evidence="13">The sequence shown here is derived from an EMBL/GenBank/DDBJ whole genome shotgun (WGS) entry which is preliminary data.</text>
</comment>
<feature type="region of interest" description="Disordered" evidence="11">
    <location>
        <begin position="318"/>
        <end position="356"/>
    </location>
</feature>
<dbReference type="Gene3D" id="3.30.2010.10">
    <property type="entry name" value="Metalloproteases ('zincins'), catalytic domain"/>
    <property type="match status" value="1"/>
</dbReference>
<dbReference type="GO" id="GO:0006508">
    <property type="term" value="P:proteolysis"/>
    <property type="evidence" value="ECO:0007669"/>
    <property type="project" value="UniProtKB-KW"/>
</dbReference>
<evidence type="ECO:0000256" key="11">
    <source>
        <dbReference type="SAM" id="MobiDB-lite"/>
    </source>
</evidence>
<dbReference type="Proteomes" id="UP000656804">
    <property type="component" value="Unassembled WGS sequence"/>
</dbReference>
<dbReference type="PANTHER" id="PTHR43221:SF3">
    <property type="entry name" value="SLL1280 PROTEIN"/>
    <property type="match status" value="1"/>
</dbReference>
<evidence type="ECO:0000256" key="3">
    <source>
        <dbReference type="ARBA" id="ARBA00022692"/>
    </source>
</evidence>
<organism evidence="13 14">
    <name type="scientific">Nocardioides acrostichi</name>
    <dbReference type="NCBI Taxonomy" id="2784339"/>
    <lineage>
        <taxon>Bacteria</taxon>
        <taxon>Bacillati</taxon>
        <taxon>Actinomycetota</taxon>
        <taxon>Actinomycetes</taxon>
        <taxon>Propionibacteriales</taxon>
        <taxon>Nocardioidaceae</taxon>
        <taxon>Nocardioides</taxon>
    </lineage>
</organism>
<evidence type="ECO:0000256" key="5">
    <source>
        <dbReference type="ARBA" id="ARBA00022801"/>
    </source>
</evidence>
<comment type="similarity">
    <text evidence="10">Belongs to the peptidase M48 family.</text>
</comment>
<keyword evidence="9" id="KW-0472">Membrane</keyword>
<comment type="cofactor">
    <cofactor evidence="10">
        <name>Zn(2+)</name>
        <dbReference type="ChEBI" id="CHEBI:29105"/>
    </cofactor>
    <text evidence="10">Binds 1 zinc ion per subunit.</text>
</comment>
<reference evidence="13" key="1">
    <citation type="submission" date="2020-11" db="EMBL/GenBank/DDBJ databases">
        <title>Nocardioides sp. CBS4Y-1, whole genome shotgun sequence.</title>
        <authorList>
            <person name="Tuo L."/>
        </authorList>
    </citation>
    <scope>NUCLEOTIDE SEQUENCE</scope>
    <source>
        <strain evidence="13">CBS4Y-1</strain>
    </source>
</reference>
<feature type="compositionally biased region" description="Basic and acidic residues" evidence="11">
    <location>
        <begin position="335"/>
        <end position="344"/>
    </location>
</feature>
<evidence type="ECO:0000256" key="7">
    <source>
        <dbReference type="ARBA" id="ARBA00022989"/>
    </source>
</evidence>
<dbReference type="GO" id="GO:0046872">
    <property type="term" value="F:metal ion binding"/>
    <property type="evidence" value="ECO:0007669"/>
    <property type="project" value="UniProtKB-KW"/>
</dbReference>
<keyword evidence="6 10" id="KW-0862">Zinc</keyword>
<accession>A0A930UUV3</accession>
<evidence type="ECO:0000256" key="10">
    <source>
        <dbReference type="RuleBase" id="RU003983"/>
    </source>
</evidence>
<dbReference type="PANTHER" id="PTHR43221">
    <property type="entry name" value="PROTEASE HTPX"/>
    <property type="match status" value="1"/>
</dbReference>
<dbReference type="InterPro" id="IPR001915">
    <property type="entry name" value="Peptidase_M48"/>
</dbReference>
<keyword evidence="8 10" id="KW-0482">Metalloprotease</keyword>
<dbReference type="RefSeq" id="WP_194502520.1">
    <property type="nucleotide sequence ID" value="NZ_JADIVZ010000002.1"/>
</dbReference>
<evidence type="ECO:0000259" key="12">
    <source>
        <dbReference type="Pfam" id="PF01435"/>
    </source>
</evidence>
<dbReference type="Pfam" id="PF01435">
    <property type="entry name" value="Peptidase_M48"/>
    <property type="match status" value="1"/>
</dbReference>
<keyword evidence="1" id="KW-1003">Cell membrane</keyword>
<keyword evidence="4" id="KW-0479">Metal-binding</keyword>
<keyword evidence="7" id="KW-1133">Transmembrane helix</keyword>